<evidence type="ECO:0000256" key="1">
    <source>
        <dbReference type="ARBA" id="ARBA00006817"/>
    </source>
</evidence>
<sequence>MVDILHQVGVKDASADEAYRALTTLDGLSGWWTENTSGDPSLDGVIQFRFEPGDIDMKVVALDPGSHVRWEVVDGPAEWIGTHVDFAIEPDGDYTLVRFIHEGWAEPVPFMHHCSTKWGVFLMSLKSLLETGAGAPAPRDQKIDAWN</sequence>
<gene>
    <name evidence="3" type="ORF">AAME72_01175</name>
</gene>
<evidence type="ECO:0000259" key="2">
    <source>
        <dbReference type="Pfam" id="PF08327"/>
    </source>
</evidence>
<comment type="similarity">
    <text evidence="1">Belongs to the AHA1 family.</text>
</comment>
<dbReference type="InterPro" id="IPR023393">
    <property type="entry name" value="START-like_dom_sf"/>
</dbReference>
<accession>A0AAU7GEI5</accession>
<dbReference type="EMBL" id="CP157390">
    <property type="protein sequence ID" value="XBM48483.1"/>
    <property type="molecule type" value="Genomic_DNA"/>
</dbReference>
<dbReference type="Pfam" id="PF08327">
    <property type="entry name" value="AHSA1"/>
    <property type="match status" value="1"/>
</dbReference>
<proteinExistence type="inferred from homology"/>
<feature type="domain" description="Activator of Hsp90 ATPase homologue 1/2-like C-terminal" evidence="2">
    <location>
        <begin position="12"/>
        <end position="130"/>
    </location>
</feature>
<dbReference type="SUPFAM" id="SSF55961">
    <property type="entry name" value="Bet v1-like"/>
    <property type="match status" value="1"/>
</dbReference>
<name>A0AAU7GEI5_9MICO</name>
<dbReference type="InterPro" id="IPR013538">
    <property type="entry name" value="ASHA1/2-like_C"/>
</dbReference>
<evidence type="ECO:0000313" key="3">
    <source>
        <dbReference type="EMBL" id="XBM48483.1"/>
    </source>
</evidence>
<dbReference type="CDD" id="cd07814">
    <property type="entry name" value="SRPBCC_CalC_Aha1-like"/>
    <property type="match status" value="1"/>
</dbReference>
<reference evidence="3" key="1">
    <citation type="submission" date="2024-05" db="EMBL/GenBank/DDBJ databases">
        <title>The Natural Products Discovery Center: Release of the First 8490 Sequenced Strains for Exploring Actinobacteria Biosynthetic Diversity.</title>
        <authorList>
            <person name="Kalkreuter E."/>
            <person name="Kautsar S.A."/>
            <person name="Yang D."/>
            <person name="Bader C.D."/>
            <person name="Teijaro C.N."/>
            <person name="Fluegel L."/>
            <person name="Davis C.M."/>
            <person name="Simpson J.R."/>
            <person name="Lauterbach L."/>
            <person name="Steele A.D."/>
            <person name="Gui C."/>
            <person name="Meng S."/>
            <person name="Li G."/>
            <person name="Viehrig K."/>
            <person name="Ye F."/>
            <person name="Su P."/>
            <person name="Kiefer A.F."/>
            <person name="Nichols A."/>
            <person name="Cepeda A.J."/>
            <person name="Yan W."/>
            <person name="Fan B."/>
            <person name="Jiang Y."/>
            <person name="Adhikari A."/>
            <person name="Zheng C.-J."/>
            <person name="Schuster L."/>
            <person name="Cowan T.M."/>
            <person name="Smanski M.J."/>
            <person name="Chevrette M.G."/>
            <person name="de Carvalho L.P.S."/>
            <person name="Shen B."/>
        </authorList>
    </citation>
    <scope>NUCLEOTIDE SEQUENCE</scope>
    <source>
        <strain evidence="3">NPDC080035</strain>
    </source>
</reference>
<protein>
    <submittedName>
        <fullName evidence="3">SRPBCC domain-containing protein</fullName>
    </submittedName>
</protein>
<organism evidence="3">
    <name type="scientific">Leifsonia sp. NPDC080035</name>
    <dbReference type="NCBI Taxonomy" id="3143936"/>
    <lineage>
        <taxon>Bacteria</taxon>
        <taxon>Bacillati</taxon>
        <taxon>Actinomycetota</taxon>
        <taxon>Actinomycetes</taxon>
        <taxon>Micrococcales</taxon>
        <taxon>Microbacteriaceae</taxon>
        <taxon>Leifsonia</taxon>
    </lineage>
</organism>
<dbReference type="AlphaFoldDB" id="A0AAU7GEI5"/>
<dbReference type="RefSeq" id="WP_348788433.1">
    <property type="nucleotide sequence ID" value="NZ_CP157390.1"/>
</dbReference>
<dbReference type="Gene3D" id="3.30.530.20">
    <property type="match status" value="1"/>
</dbReference>